<dbReference type="OrthoDB" id="5857104at2759"/>
<dbReference type="Pfam" id="PF00176">
    <property type="entry name" value="SNF2-rel_dom"/>
    <property type="match status" value="1"/>
</dbReference>
<dbReference type="InterPro" id="IPR014001">
    <property type="entry name" value="Helicase_ATP-bd"/>
</dbReference>
<keyword evidence="10" id="KW-0539">Nucleus</keyword>
<feature type="compositionally biased region" description="Acidic residues" evidence="11">
    <location>
        <begin position="905"/>
        <end position="914"/>
    </location>
</feature>
<feature type="compositionally biased region" description="Polar residues" evidence="11">
    <location>
        <begin position="1194"/>
        <end position="1211"/>
    </location>
</feature>
<dbReference type="Pfam" id="PF00271">
    <property type="entry name" value="Helicase_C"/>
    <property type="match status" value="1"/>
</dbReference>
<feature type="domain" description="Helicase C-terminal" evidence="13">
    <location>
        <begin position="609"/>
        <end position="764"/>
    </location>
</feature>
<dbReference type="GO" id="GO:0003677">
    <property type="term" value="F:DNA binding"/>
    <property type="evidence" value="ECO:0007669"/>
    <property type="project" value="UniProtKB-KW"/>
</dbReference>
<dbReference type="SMART" id="SM00490">
    <property type="entry name" value="HELICc"/>
    <property type="match status" value="1"/>
</dbReference>
<gene>
    <name evidence="14" type="ORF">Fcan01_28360</name>
</gene>
<evidence type="ECO:0000256" key="6">
    <source>
        <dbReference type="ARBA" id="ARBA00022840"/>
    </source>
</evidence>
<keyword evidence="8" id="KW-0560">Oxidoreductase</keyword>
<dbReference type="Gene3D" id="3.40.50.300">
    <property type="entry name" value="P-loop containing nucleotide triphosphate hydrolases"/>
    <property type="match status" value="1"/>
</dbReference>
<evidence type="ECO:0000256" key="10">
    <source>
        <dbReference type="ARBA" id="ARBA00023242"/>
    </source>
</evidence>
<keyword evidence="8" id="KW-0503">Monooxygenase</keyword>
<evidence type="ECO:0000256" key="9">
    <source>
        <dbReference type="ARBA" id="ARBA00023125"/>
    </source>
</evidence>
<feature type="compositionally biased region" description="Low complexity" evidence="11">
    <location>
        <begin position="1171"/>
        <end position="1184"/>
    </location>
</feature>
<dbReference type="GO" id="GO:0004386">
    <property type="term" value="F:helicase activity"/>
    <property type="evidence" value="ECO:0007669"/>
    <property type="project" value="UniProtKB-KW"/>
</dbReference>
<dbReference type="SUPFAM" id="SSF48264">
    <property type="entry name" value="Cytochrome P450"/>
    <property type="match status" value="1"/>
</dbReference>
<feature type="compositionally biased region" description="Gly residues" evidence="11">
    <location>
        <begin position="891"/>
        <end position="901"/>
    </location>
</feature>
<feature type="domain" description="Helicase ATP-binding" evidence="12">
    <location>
        <begin position="314"/>
        <end position="480"/>
    </location>
</feature>
<evidence type="ECO:0000256" key="1">
    <source>
        <dbReference type="ARBA" id="ARBA00004123"/>
    </source>
</evidence>
<dbReference type="EMBL" id="LNIX01000069">
    <property type="protein sequence ID" value="OXA36909.1"/>
    <property type="molecule type" value="Genomic_DNA"/>
</dbReference>
<feature type="compositionally biased region" description="Polar residues" evidence="11">
    <location>
        <begin position="1077"/>
        <end position="1088"/>
    </location>
</feature>
<dbReference type="InterPro" id="IPR049730">
    <property type="entry name" value="SNF2/RAD54-like_C"/>
</dbReference>
<evidence type="ECO:0000256" key="3">
    <source>
        <dbReference type="ARBA" id="ARBA00022741"/>
    </source>
</evidence>
<keyword evidence="15" id="KW-1185">Reference proteome</keyword>
<feature type="compositionally biased region" description="Polar residues" evidence="11">
    <location>
        <begin position="1109"/>
        <end position="1127"/>
    </location>
</feature>
<evidence type="ECO:0000256" key="4">
    <source>
        <dbReference type="ARBA" id="ARBA00022801"/>
    </source>
</evidence>
<comment type="caution">
    <text evidence="14">The sequence shown here is derived from an EMBL/GenBank/DDBJ whole genome shotgun (WGS) entry which is preliminary data.</text>
</comment>
<keyword evidence="4" id="KW-0378">Hydrolase</keyword>
<evidence type="ECO:0000256" key="5">
    <source>
        <dbReference type="ARBA" id="ARBA00022806"/>
    </source>
</evidence>
<comment type="similarity">
    <text evidence="2">Belongs to the cytochrome P450 family.</text>
</comment>
<dbReference type="Proteomes" id="UP000198287">
    <property type="component" value="Unassembled WGS sequence"/>
</dbReference>
<evidence type="ECO:0000259" key="13">
    <source>
        <dbReference type="PROSITE" id="PS51194"/>
    </source>
</evidence>
<dbReference type="GO" id="GO:0016787">
    <property type="term" value="F:hydrolase activity"/>
    <property type="evidence" value="ECO:0007669"/>
    <property type="project" value="UniProtKB-KW"/>
</dbReference>
<accession>A0A226CVH7</accession>
<keyword evidence="9" id="KW-0238">DNA-binding</keyword>
<feature type="region of interest" description="Disordered" evidence="11">
    <location>
        <begin position="999"/>
        <end position="1213"/>
    </location>
</feature>
<dbReference type="InterPro" id="IPR002464">
    <property type="entry name" value="DNA/RNA_helicase_DEAH_CS"/>
</dbReference>
<dbReference type="PROSITE" id="PS00690">
    <property type="entry name" value="DEAH_ATP_HELICASE"/>
    <property type="match status" value="1"/>
</dbReference>
<feature type="region of interest" description="Disordered" evidence="11">
    <location>
        <begin position="874"/>
        <end position="969"/>
    </location>
</feature>
<evidence type="ECO:0000256" key="7">
    <source>
        <dbReference type="ARBA" id="ARBA00022853"/>
    </source>
</evidence>
<evidence type="ECO:0000313" key="15">
    <source>
        <dbReference type="Proteomes" id="UP000198287"/>
    </source>
</evidence>
<dbReference type="Gene3D" id="3.40.50.10810">
    <property type="entry name" value="Tandem AAA-ATPase domain"/>
    <property type="match status" value="1"/>
</dbReference>
<feature type="region of interest" description="Disordered" evidence="11">
    <location>
        <begin position="118"/>
        <end position="216"/>
    </location>
</feature>
<evidence type="ECO:0000259" key="12">
    <source>
        <dbReference type="PROSITE" id="PS51192"/>
    </source>
</evidence>
<dbReference type="GO" id="GO:0016705">
    <property type="term" value="F:oxidoreductase activity, acting on paired donors, with incorporation or reduction of molecular oxygen"/>
    <property type="evidence" value="ECO:0007669"/>
    <property type="project" value="InterPro"/>
</dbReference>
<protein>
    <submittedName>
        <fullName evidence="14">SWI/SNF-related matrix-associated actin-dependent regulator of chromatin subfamily A member 5</fullName>
    </submittedName>
</protein>
<keyword evidence="5" id="KW-0347">Helicase</keyword>
<feature type="compositionally biased region" description="Low complexity" evidence="11">
    <location>
        <begin position="1142"/>
        <end position="1153"/>
    </location>
</feature>
<evidence type="ECO:0000256" key="8">
    <source>
        <dbReference type="ARBA" id="ARBA00023033"/>
    </source>
</evidence>
<dbReference type="AlphaFoldDB" id="A0A226CVH7"/>
<dbReference type="InterPro" id="IPR001128">
    <property type="entry name" value="Cyt_P450"/>
</dbReference>
<keyword evidence="6" id="KW-0067">ATP-binding</keyword>
<dbReference type="GO" id="GO:0004497">
    <property type="term" value="F:monooxygenase activity"/>
    <property type="evidence" value="ECO:0007669"/>
    <property type="project" value="UniProtKB-KW"/>
</dbReference>
<dbReference type="GO" id="GO:0005506">
    <property type="term" value="F:iron ion binding"/>
    <property type="evidence" value="ECO:0007669"/>
    <property type="project" value="InterPro"/>
</dbReference>
<dbReference type="SUPFAM" id="SSF52540">
    <property type="entry name" value="P-loop containing nucleoside triphosphate hydrolases"/>
    <property type="match status" value="2"/>
</dbReference>
<dbReference type="PANTHER" id="PTHR10799">
    <property type="entry name" value="SNF2/RAD54 HELICASE FAMILY"/>
    <property type="match status" value="1"/>
</dbReference>
<dbReference type="GO" id="GO:0006325">
    <property type="term" value="P:chromatin organization"/>
    <property type="evidence" value="ECO:0007669"/>
    <property type="project" value="UniProtKB-KW"/>
</dbReference>
<feature type="compositionally biased region" description="Acidic residues" evidence="11">
    <location>
        <begin position="933"/>
        <end position="942"/>
    </location>
</feature>
<evidence type="ECO:0000313" key="14">
    <source>
        <dbReference type="EMBL" id="OXA36909.1"/>
    </source>
</evidence>
<evidence type="ECO:0000256" key="11">
    <source>
        <dbReference type="SAM" id="MobiDB-lite"/>
    </source>
</evidence>
<evidence type="ECO:0000256" key="2">
    <source>
        <dbReference type="ARBA" id="ARBA00010617"/>
    </source>
</evidence>
<dbReference type="FunFam" id="3.40.50.10810:FF:000005">
    <property type="entry name" value="Photoperiod-independent early flowering 1"/>
    <property type="match status" value="1"/>
</dbReference>
<feature type="compositionally biased region" description="Low complexity" evidence="11">
    <location>
        <begin position="1066"/>
        <end position="1076"/>
    </location>
</feature>
<comment type="subcellular location">
    <subcellularLocation>
        <location evidence="1">Nucleus</location>
    </subcellularLocation>
</comment>
<feature type="compositionally biased region" description="Basic and acidic residues" evidence="11">
    <location>
        <begin position="192"/>
        <end position="216"/>
    </location>
</feature>
<feature type="compositionally biased region" description="Acidic residues" evidence="11">
    <location>
        <begin position="154"/>
        <end position="176"/>
    </location>
</feature>
<sequence length="1230" mass="135942">MEYISRTSRTLNNLNAELKIRVETLYPRANRLEWKCVKEYKIPDSDVTIVNDQIVVHPEKFYPERFSQANKAERHPYSYLAFRMGPRNCIVPVPAAAANYRFVPLPPCTRPILANCPCSTTPRPTRPRSSVAEGSPPRRKRPAPRPKGLSGSGDFEEMEKNEEDFDTPFEDEDDGNLSELSLPVSSEEEEADKDKAEGGDREKGNLKDKEELPEEEARKRRLEYILKRSEFYTKKLTAGGIGGLTSGGKVATANLNSTAGSRRRSLAPSTTDDEDLMDSRTSSSKGPVIFDTSPGFITGGKMRDHQVRGLNWLVSLYDHGINGILADEMGLGKTLQSISVLGYLKHVKGLKYHALIIVPKSTLSNWINEIQRWCPTIRALAMIGDEVSRQKLINEGLKKLKNWDVLVTTYEMVLMEKAVLQKIHWGYLIIDEAHRIKNEQSLLAKVVRTLRSSHRLLLTGTPLQNNLHELWSLLNFVLPKYFSSSEDFSSWFAEIGAESEELVKRLHTILRPFLLRRLKSEVEKGLPPKIEKKIYVGLSQMQHQCYRDILLNQFSELNSEGNMSHQSLAHIVLQLQKCCNHPYLFRGQEPGPPYTCEPHLFTNCGKMLVMDKLLEKLKQEGSRVLLFSSMARMLDIFEDYCFLKKMKYHRLDGSTEYTERQKMIDEFNSPGIKFCGERDVPLHADHAGGLGINLTSADCVVIYDSDWNPMVDLQAMDRAHRIGQTKQVRVFRLITEDTVEEKIVQRAALKLKLDNVVIQQGRGQIVDKSQNVLSSADLLSWVRHSAKSILSSDGVETIADETIQEIMSKSEAKSGKVDEAINALPESRLATFTIDSQAQEKDHFDFGGGEISGDQNITGSQRASKLKALAAISGKPNEGTPAADAREMSSVGGGGTNGGGGGDDEKMEEDDDSGEPVQNPVITNNNNEANGDDKEDDDDDEGDMSHSRFDDYDMLSSVEEMNNGDGHYDVGTGNGFNAAANFTDDDLRADLENCRLHEETDSDSLHVISSGPSSCNTVYGEDNTSDISSQSAPMSVPPPPSSVGGGIFDHGQAGSSDVMNNSHQRSSSSCSGGPPSVQTFPQPGSNSNSSCMMATTSGGGGSGTMASSPFQPSPSGVMTSSNNSPPNQVGLGPVLVMPTNPQQQQQQIQSPVGSGNGGGHNGVVVMHEHGQQQNNNNLYQQQQNSSHYSEHAQEQQQQRLHASQPSPSPQTIKRCIRWVKTEVLRLSLKK</sequence>
<dbReference type="PROSITE" id="PS51192">
    <property type="entry name" value="HELICASE_ATP_BIND_1"/>
    <property type="match status" value="1"/>
</dbReference>
<dbReference type="InterPro" id="IPR001650">
    <property type="entry name" value="Helicase_C-like"/>
</dbReference>
<feature type="compositionally biased region" description="Low complexity" evidence="11">
    <location>
        <begin position="119"/>
        <end position="130"/>
    </location>
</feature>
<dbReference type="Pfam" id="PF00067">
    <property type="entry name" value="p450"/>
    <property type="match status" value="1"/>
</dbReference>
<dbReference type="InterPro" id="IPR036396">
    <property type="entry name" value="Cyt_P450_sf"/>
</dbReference>
<dbReference type="InterPro" id="IPR038718">
    <property type="entry name" value="SNF2-like_sf"/>
</dbReference>
<name>A0A226CVH7_FOLCA</name>
<dbReference type="InterPro" id="IPR027417">
    <property type="entry name" value="P-loop_NTPase"/>
</dbReference>
<proteinExistence type="inferred from homology"/>
<feature type="compositionally biased region" description="Polar residues" evidence="11">
    <location>
        <begin position="1053"/>
        <end position="1065"/>
    </location>
</feature>
<dbReference type="InterPro" id="IPR000330">
    <property type="entry name" value="SNF2_N"/>
</dbReference>
<dbReference type="Gene3D" id="1.10.630.10">
    <property type="entry name" value="Cytochrome P450"/>
    <property type="match status" value="1"/>
</dbReference>
<dbReference type="GO" id="GO:0005634">
    <property type="term" value="C:nucleus"/>
    <property type="evidence" value="ECO:0007669"/>
    <property type="project" value="UniProtKB-SubCell"/>
</dbReference>
<dbReference type="PROSITE" id="PS51194">
    <property type="entry name" value="HELICASE_CTER"/>
    <property type="match status" value="1"/>
</dbReference>
<keyword evidence="3" id="KW-0547">Nucleotide-binding</keyword>
<feature type="region of interest" description="Disordered" evidence="11">
    <location>
        <begin position="255"/>
        <end position="284"/>
    </location>
</feature>
<keyword evidence="7" id="KW-0156">Chromatin regulator</keyword>
<reference evidence="14 15" key="1">
    <citation type="submission" date="2015-12" db="EMBL/GenBank/DDBJ databases">
        <title>The genome of Folsomia candida.</title>
        <authorList>
            <person name="Faddeeva A."/>
            <person name="Derks M.F."/>
            <person name="Anvar Y."/>
            <person name="Smit S."/>
            <person name="Van Straalen N."/>
            <person name="Roelofs D."/>
        </authorList>
    </citation>
    <scope>NUCLEOTIDE SEQUENCE [LARGE SCALE GENOMIC DNA]</scope>
    <source>
        <strain evidence="14 15">VU population</strain>
        <tissue evidence="14">Whole body</tissue>
    </source>
</reference>
<dbReference type="GO" id="GO:0005524">
    <property type="term" value="F:ATP binding"/>
    <property type="evidence" value="ECO:0007669"/>
    <property type="project" value="UniProtKB-KW"/>
</dbReference>
<organism evidence="14 15">
    <name type="scientific">Folsomia candida</name>
    <name type="common">Springtail</name>
    <dbReference type="NCBI Taxonomy" id="158441"/>
    <lineage>
        <taxon>Eukaryota</taxon>
        <taxon>Metazoa</taxon>
        <taxon>Ecdysozoa</taxon>
        <taxon>Arthropoda</taxon>
        <taxon>Hexapoda</taxon>
        <taxon>Collembola</taxon>
        <taxon>Entomobryomorpha</taxon>
        <taxon>Isotomoidea</taxon>
        <taxon>Isotomidae</taxon>
        <taxon>Proisotominae</taxon>
        <taxon>Folsomia</taxon>
    </lineage>
</organism>
<dbReference type="GO" id="GO:0020037">
    <property type="term" value="F:heme binding"/>
    <property type="evidence" value="ECO:0007669"/>
    <property type="project" value="InterPro"/>
</dbReference>
<dbReference type="STRING" id="158441.A0A226CVH7"/>
<dbReference type="SMART" id="SM00487">
    <property type="entry name" value="DEXDc"/>
    <property type="match status" value="1"/>
</dbReference>
<dbReference type="CDD" id="cd18793">
    <property type="entry name" value="SF2_C_SNF"/>
    <property type="match status" value="1"/>
</dbReference>